<dbReference type="EMBL" id="BAABKQ010000001">
    <property type="protein sequence ID" value="GAA4811747.1"/>
    <property type="molecule type" value="Genomic_DNA"/>
</dbReference>
<evidence type="ECO:0008006" key="3">
    <source>
        <dbReference type="Google" id="ProtNLM"/>
    </source>
</evidence>
<organism evidence="1 2">
    <name type="scientific">Tomitella cavernea</name>
    <dbReference type="NCBI Taxonomy" id="1387982"/>
    <lineage>
        <taxon>Bacteria</taxon>
        <taxon>Bacillati</taxon>
        <taxon>Actinomycetota</taxon>
        <taxon>Actinomycetes</taxon>
        <taxon>Mycobacteriales</taxon>
        <taxon>Tomitella</taxon>
    </lineage>
</organism>
<protein>
    <recommendedName>
        <fullName evidence="3">Antitoxin</fullName>
    </recommendedName>
</protein>
<gene>
    <name evidence="1" type="ORF">GCM10023353_15440</name>
</gene>
<comment type="caution">
    <text evidence="1">The sequence shown here is derived from an EMBL/GenBank/DDBJ whole genome shotgun (WGS) entry which is preliminary data.</text>
</comment>
<reference evidence="2" key="1">
    <citation type="journal article" date="2019" name="Int. J. Syst. Evol. Microbiol.">
        <title>The Global Catalogue of Microorganisms (GCM) 10K type strain sequencing project: providing services to taxonomists for standard genome sequencing and annotation.</title>
        <authorList>
            <consortium name="The Broad Institute Genomics Platform"/>
            <consortium name="The Broad Institute Genome Sequencing Center for Infectious Disease"/>
            <person name="Wu L."/>
            <person name="Ma J."/>
        </authorList>
    </citation>
    <scope>NUCLEOTIDE SEQUENCE [LARGE SCALE GENOMIC DNA]</scope>
    <source>
        <strain evidence="2">JCM 18542</strain>
    </source>
</reference>
<keyword evidence="2" id="KW-1185">Reference proteome</keyword>
<dbReference type="Proteomes" id="UP001500839">
    <property type="component" value="Unassembled WGS sequence"/>
</dbReference>
<accession>A0ABP9CIV8</accession>
<sequence length="68" mass="7556">MLGRVMYGVERIGVTRHGKLAAVVVGVADAEALEAYEAEQDRAAYREAMADDDGERVSIEDLFDELRR</sequence>
<evidence type="ECO:0000313" key="2">
    <source>
        <dbReference type="Proteomes" id="UP001500839"/>
    </source>
</evidence>
<evidence type="ECO:0000313" key="1">
    <source>
        <dbReference type="EMBL" id="GAA4811747.1"/>
    </source>
</evidence>
<proteinExistence type="predicted"/>
<name>A0ABP9CIV8_9ACTN</name>